<dbReference type="GO" id="GO:0006457">
    <property type="term" value="P:protein folding"/>
    <property type="evidence" value="ECO:0007669"/>
    <property type="project" value="InterPro"/>
</dbReference>
<evidence type="ECO:0000259" key="6">
    <source>
        <dbReference type="PROSITE" id="PS50072"/>
    </source>
</evidence>
<dbReference type="PANTHER" id="PTHR11071">
    <property type="entry name" value="PEPTIDYL-PROLYL CIS-TRANS ISOMERASE"/>
    <property type="match status" value="1"/>
</dbReference>
<dbReference type="GO" id="GO:0016018">
    <property type="term" value="F:cyclosporin A binding"/>
    <property type="evidence" value="ECO:0007669"/>
    <property type="project" value="TreeGrafter"/>
</dbReference>
<keyword evidence="4 7" id="KW-0413">Isomerase</keyword>
<evidence type="ECO:0000313" key="8">
    <source>
        <dbReference type="Proteomes" id="UP000018817"/>
    </source>
</evidence>
<dbReference type="VEuPathDB" id="FungiDB:PPTG_01329"/>
<organism evidence="7 8">
    <name type="scientific">Phytophthora nicotianae (strain INRA-310)</name>
    <name type="common">Phytophthora parasitica</name>
    <dbReference type="NCBI Taxonomy" id="761204"/>
    <lineage>
        <taxon>Eukaryota</taxon>
        <taxon>Sar</taxon>
        <taxon>Stramenopiles</taxon>
        <taxon>Oomycota</taxon>
        <taxon>Peronosporomycetes</taxon>
        <taxon>Peronosporales</taxon>
        <taxon>Peronosporaceae</taxon>
        <taxon>Phytophthora</taxon>
    </lineage>
</organism>
<dbReference type="OrthoDB" id="407558at2759"/>
<dbReference type="CDD" id="cd01926">
    <property type="entry name" value="cyclophilin_ABH_like"/>
    <property type="match status" value="1"/>
</dbReference>
<dbReference type="RefSeq" id="XP_008892823.1">
    <property type="nucleotide sequence ID" value="XM_008894575.1"/>
</dbReference>
<feature type="compositionally biased region" description="Basic residues" evidence="5">
    <location>
        <begin position="192"/>
        <end position="230"/>
    </location>
</feature>
<feature type="domain" description="PPIase cyclophilin-type" evidence="6">
    <location>
        <begin position="8"/>
        <end position="174"/>
    </location>
</feature>
<dbReference type="PROSITE" id="PS50072">
    <property type="entry name" value="CSA_PPIASE_2"/>
    <property type="match status" value="1"/>
</dbReference>
<evidence type="ECO:0000256" key="2">
    <source>
        <dbReference type="ARBA" id="ARBA00013194"/>
    </source>
</evidence>
<gene>
    <name evidence="7" type="ORF">PPTG_01329</name>
</gene>
<dbReference type="GO" id="GO:0003755">
    <property type="term" value="F:peptidyl-prolyl cis-trans isomerase activity"/>
    <property type="evidence" value="ECO:0007669"/>
    <property type="project" value="UniProtKB-KW"/>
</dbReference>
<reference evidence="7 8" key="2">
    <citation type="submission" date="2013-11" db="EMBL/GenBank/DDBJ databases">
        <title>The Genome Sequence of Phytophthora parasitica INRA-310.</title>
        <authorList>
            <consortium name="The Broad Institute Genomics Platform"/>
            <person name="Russ C."/>
            <person name="Tyler B."/>
            <person name="Panabieres F."/>
            <person name="Shan W."/>
            <person name="Tripathy S."/>
            <person name="Grunwald N."/>
            <person name="Machado M."/>
            <person name="Johnson C.S."/>
            <person name="Arredondo F."/>
            <person name="Hong C."/>
            <person name="Coffey M."/>
            <person name="Young S.K."/>
            <person name="Zeng Q."/>
            <person name="Gargeya S."/>
            <person name="Fitzgerald M."/>
            <person name="Abouelleil A."/>
            <person name="Alvarado L."/>
            <person name="Chapman S.B."/>
            <person name="Gainer-Dewar J."/>
            <person name="Goldberg J."/>
            <person name="Griggs A."/>
            <person name="Gujja S."/>
            <person name="Hansen M."/>
            <person name="Howarth C."/>
            <person name="Imamovic A."/>
            <person name="Ireland A."/>
            <person name="Larimer J."/>
            <person name="McCowan C."/>
            <person name="Murphy C."/>
            <person name="Pearson M."/>
            <person name="Poon T.W."/>
            <person name="Priest M."/>
            <person name="Roberts A."/>
            <person name="Saif S."/>
            <person name="Shea T."/>
            <person name="Sykes S."/>
            <person name="Wortman J."/>
            <person name="Nusbaum C."/>
            <person name="Birren B."/>
        </authorList>
    </citation>
    <scope>NUCLEOTIDE SEQUENCE [LARGE SCALE GENOMIC DNA]</scope>
    <source>
        <strain evidence="7 8">INRA-310</strain>
    </source>
</reference>
<dbReference type="InterPro" id="IPR029000">
    <property type="entry name" value="Cyclophilin-like_dom_sf"/>
</dbReference>
<accession>W2R6G2</accession>
<feature type="compositionally biased region" description="Basic and acidic residues" evidence="5">
    <location>
        <begin position="246"/>
        <end position="276"/>
    </location>
</feature>
<proteinExistence type="predicted"/>
<evidence type="ECO:0000313" key="7">
    <source>
        <dbReference type="EMBL" id="ETN20982.1"/>
    </source>
</evidence>
<evidence type="ECO:0000256" key="4">
    <source>
        <dbReference type="ARBA" id="ARBA00023235"/>
    </source>
</evidence>
<dbReference type="EC" id="5.2.1.8" evidence="2"/>
<dbReference type="InterPro" id="IPR020892">
    <property type="entry name" value="Cyclophilin-type_PPIase_CS"/>
</dbReference>
<dbReference type="EMBL" id="KI669563">
    <property type="protein sequence ID" value="ETN20982.1"/>
    <property type="molecule type" value="Genomic_DNA"/>
</dbReference>
<dbReference type="AlphaFoldDB" id="W2R6G2"/>
<sequence length="385" mass="44661">MEKEVRVYLDVSIGGSRAGRIVIQLYPGVPKTTENFRSLCTGERGLGRTTRKPLHYKKVPFHRIIKGFMLQGGDFSNRDGTGGESIYGARFADENFRYRHTKAGLLSMANAGKNTNGSQFFITTVPTPHLDGKHVVFGEVIQGMDVVKKMENVETVANNKPAPMQAVVIEDCGEESESESDSSSDEKEKTMKRLKKEKKKLKKQERKEKKREKKEKKRAKKEAKREKKRRRDESDDDKNNKKHRHEDRGRSRSQERDLPLNHRSGVERGERREKVRSLSHSRSRSREHTRYSGTRSNHHDYDRHGRRNTSRSPTISRSSRSVGDTHRDRDDGGNSRTRRSSRDYHSRDKRSRSRSDSQTRINQARSRDGHQRRRSSRSGRRSTHR</sequence>
<reference evidence="8" key="1">
    <citation type="submission" date="2011-12" db="EMBL/GenBank/DDBJ databases">
        <authorList>
            <consortium name="The Broad Institute Genome Sequencing Platform"/>
            <person name="Russ C."/>
            <person name="Tyler B."/>
            <person name="Panabieres F."/>
            <person name="Shan W."/>
            <person name="Tripathy S."/>
            <person name="Grunwald N."/>
            <person name="Machado M."/>
            <person name="Young S.K."/>
            <person name="Zeng Q."/>
            <person name="Gargeya S."/>
            <person name="Fitzgerald M."/>
            <person name="Haas B."/>
            <person name="Abouelleil A."/>
            <person name="Alvarado L."/>
            <person name="Arachchi H.M."/>
            <person name="Berlin A."/>
            <person name="Chapman S.B."/>
            <person name="Gearin G."/>
            <person name="Goldberg J."/>
            <person name="Griggs A."/>
            <person name="Gujja S."/>
            <person name="Hansen M."/>
            <person name="Heiman D."/>
            <person name="Howarth C."/>
            <person name="Larimer J."/>
            <person name="Lui A."/>
            <person name="MacDonald P.J.P."/>
            <person name="McCowen C."/>
            <person name="Montmayeur A."/>
            <person name="Murphy C."/>
            <person name="Neiman D."/>
            <person name="Pearson M."/>
            <person name="Priest M."/>
            <person name="Roberts A."/>
            <person name="Saif S."/>
            <person name="Shea T."/>
            <person name="Sisk P."/>
            <person name="Stolte C."/>
            <person name="Sykes S."/>
            <person name="Wortman J."/>
            <person name="Nusbaum C."/>
            <person name="Birren B."/>
        </authorList>
    </citation>
    <scope>NUCLEOTIDE SEQUENCE [LARGE SCALE GENOMIC DNA]</scope>
    <source>
        <strain evidence="8">INRA-310</strain>
    </source>
</reference>
<feature type="compositionally biased region" description="Acidic residues" evidence="5">
    <location>
        <begin position="171"/>
        <end position="183"/>
    </location>
</feature>
<dbReference type="Proteomes" id="UP000018817">
    <property type="component" value="Unassembled WGS sequence"/>
</dbReference>
<comment type="catalytic activity">
    <reaction evidence="1">
        <text>[protein]-peptidylproline (omega=180) = [protein]-peptidylproline (omega=0)</text>
        <dbReference type="Rhea" id="RHEA:16237"/>
        <dbReference type="Rhea" id="RHEA-COMP:10747"/>
        <dbReference type="Rhea" id="RHEA-COMP:10748"/>
        <dbReference type="ChEBI" id="CHEBI:83833"/>
        <dbReference type="ChEBI" id="CHEBI:83834"/>
        <dbReference type="EC" id="5.2.1.8"/>
    </reaction>
</comment>
<dbReference type="PROSITE" id="PS00170">
    <property type="entry name" value="CSA_PPIASE_1"/>
    <property type="match status" value="1"/>
</dbReference>
<dbReference type="OMA" id="FRYRHTK"/>
<dbReference type="PANTHER" id="PTHR11071:SF561">
    <property type="entry name" value="PEPTIDYL-PROLYL CIS-TRANS ISOMERASE D-RELATED"/>
    <property type="match status" value="1"/>
</dbReference>
<dbReference type="PRINTS" id="PR00153">
    <property type="entry name" value="CSAPPISMRASE"/>
</dbReference>
<feature type="compositionally biased region" description="Basic and acidic residues" evidence="5">
    <location>
        <begin position="323"/>
        <end position="333"/>
    </location>
</feature>
<dbReference type="GeneID" id="20171626"/>
<dbReference type="STRING" id="761204.W2R6G2"/>
<dbReference type="GO" id="GO:0005829">
    <property type="term" value="C:cytosol"/>
    <property type="evidence" value="ECO:0007669"/>
    <property type="project" value="TreeGrafter"/>
</dbReference>
<feature type="region of interest" description="Disordered" evidence="5">
    <location>
        <begin position="171"/>
        <end position="385"/>
    </location>
</feature>
<dbReference type="Pfam" id="PF00160">
    <property type="entry name" value="Pro_isomerase"/>
    <property type="match status" value="1"/>
</dbReference>
<keyword evidence="3" id="KW-0697">Rotamase</keyword>
<dbReference type="Gene3D" id="2.40.100.10">
    <property type="entry name" value="Cyclophilin-like"/>
    <property type="match status" value="1"/>
</dbReference>
<evidence type="ECO:0000256" key="5">
    <source>
        <dbReference type="SAM" id="MobiDB-lite"/>
    </source>
</evidence>
<feature type="compositionally biased region" description="Basic residues" evidence="5">
    <location>
        <begin position="370"/>
        <end position="385"/>
    </location>
</feature>
<name>W2R6G2_PHYN3</name>
<feature type="compositionally biased region" description="Low complexity" evidence="5">
    <location>
        <begin position="310"/>
        <end position="321"/>
    </location>
</feature>
<evidence type="ECO:0000256" key="1">
    <source>
        <dbReference type="ARBA" id="ARBA00000971"/>
    </source>
</evidence>
<evidence type="ECO:0000256" key="3">
    <source>
        <dbReference type="ARBA" id="ARBA00023110"/>
    </source>
</evidence>
<dbReference type="InterPro" id="IPR002130">
    <property type="entry name" value="Cyclophilin-type_PPIase_dom"/>
</dbReference>
<dbReference type="FunFam" id="2.40.100.10:FF:000022">
    <property type="entry name" value="Peptidyl-prolyl cis-trans isomerase CYP95"/>
    <property type="match status" value="1"/>
</dbReference>
<dbReference type="SUPFAM" id="SSF50891">
    <property type="entry name" value="Cyclophilin-like"/>
    <property type="match status" value="1"/>
</dbReference>
<protein>
    <recommendedName>
        <fullName evidence="2">peptidylprolyl isomerase</fullName>
        <ecNumber evidence="2">5.2.1.8</ecNumber>
    </recommendedName>
</protein>